<sequence>MKAKRDKLDLSSQRRTKMGLQEDKFSVDVVILNRDQVIRTAPELATPIPTFRATAAGERLALNRFYMSRTFIKGNSWKLVSELQPSGPEEEIVLRGHRDFKIKNGPI</sequence>
<keyword evidence="2" id="KW-1185">Reference proteome</keyword>
<accession>A0A4Y2A311</accession>
<gene>
    <name evidence="1" type="ORF">AVEN_231056_1</name>
</gene>
<dbReference type="Proteomes" id="UP000499080">
    <property type="component" value="Unassembled WGS sequence"/>
</dbReference>
<dbReference type="AlphaFoldDB" id="A0A4Y2A311"/>
<evidence type="ECO:0000313" key="2">
    <source>
        <dbReference type="Proteomes" id="UP000499080"/>
    </source>
</evidence>
<comment type="caution">
    <text evidence="1">The sequence shown here is derived from an EMBL/GenBank/DDBJ whole genome shotgun (WGS) entry which is preliminary data.</text>
</comment>
<evidence type="ECO:0000313" key="1">
    <source>
        <dbReference type="EMBL" id="GBL74172.1"/>
    </source>
</evidence>
<protein>
    <submittedName>
        <fullName evidence="1">Uncharacterized protein</fullName>
    </submittedName>
</protein>
<proteinExistence type="predicted"/>
<dbReference type="EMBL" id="BGPR01000004">
    <property type="protein sequence ID" value="GBL74172.1"/>
    <property type="molecule type" value="Genomic_DNA"/>
</dbReference>
<organism evidence="1 2">
    <name type="scientific">Araneus ventricosus</name>
    <name type="common">Orbweaver spider</name>
    <name type="synonym">Epeira ventricosa</name>
    <dbReference type="NCBI Taxonomy" id="182803"/>
    <lineage>
        <taxon>Eukaryota</taxon>
        <taxon>Metazoa</taxon>
        <taxon>Ecdysozoa</taxon>
        <taxon>Arthropoda</taxon>
        <taxon>Chelicerata</taxon>
        <taxon>Arachnida</taxon>
        <taxon>Araneae</taxon>
        <taxon>Araneomorphae</taxon>
        <taxon>Entelegynae</taxon>
        <taxon>Araneoidea</taxon>
        <taxon>Araneidae</taxon>
        <taxon>Araneus</taxon>
    </lineage>
</organism>
<name>A0A4Y2A311_ARAVE</name>
<reference evidence="1 2" key="1">
    <citation type="journal article" date="2019" name="Sci. Rep.">
        <title>Orb-weaving spider Araneus ventricosus genome elucidates the spidroin gene catalogue.</title>
        <authorList>
            <person name="Kono N."/>
            <person name="Nakamura H."/>
            <person name="Ohtoshi R."/>
            <person name="Moran D.A.P."/>
            <person name="Shinohara A."/>
            <person name="Yoshida Y."/>
            <person name="Fujiwara M."/>
            <person name="Mori M."/>
            <person name="Tomita M."/>
            <person name="Arakawa K."/>
        </authorList>
    </citation>
    <scope>NUCLEOTIDE SEQUENCE [LARGE SCALE GENOMIC DNA]</scope>
</reference>